<name>A0ABY7WME2_9SPHI</name>
<accession>A0ABY7WME2</accession>
<organism evidence="1 2">
    <name type="scientific">Sphingobacterium oryzagri</name>
    <dbReference type="NCBI Taxonomy" id="3025669"/>
    <lineage>
        <taxon>Bacteria</taxon>
        <taxon>Pseudomonadati</taxon>
        <taxon>Bacteroidota</taxon>
        <taxon>Sphingobacteriia</taxon>
        <taxon>Sphingobacteriales</taxon>
        <taxon>Sphingobacteriaceae</taxon>
        <taxon>Sphingobacterium</taxon>
    </lineage>
</organism>
<gene>
    <name evidence="1" type="ORF">PQ465_03635</name>
</gene>
<evidence type="ECO:0000313" key="2">
    <source>
        <dbReference type="Proteomes" id="UP001221558"/>
    </source>
</evidence>
<evidence type="ECO:0008006" key="3">
    <source>
        <dbReference type="Google" id="ProtNLM"/>
    </source>
</evidence>
<sequence>MKNYFYLIFFYLLCTTTAYSQVLFIDQDTKIPIRALNFYDEEGELVGYSDNNGRFATLLVDHPLKFPLQVTSQHLSYKDKSIILNNLSDSQVFELVPTSTWIDTVKVDNSIPEVTVLLGYYRSLETFDSNTKYFSDGIVEFYVPNYGGTVKYKLLDFRVFCDSSVQKDFDAKMGNYFKASRLPDLNGRKLTDRIKQYELDTSQPKKIVLKKNNKEVGRVEISDDDETTRLYIDLVLPDTIKSQKLFRLEARAKSMVYLENYSSGDLEKLNPYFLTSLYEHTIGSIKRKAIFGHIPYENVSHFYVMERSGMNRKEYEKISKELESNIFKTQKKSQYSHKFWEDLERFSIPPINEALQRKLNTKIKLME</sequence>
<evidence type="ECO:0000313" key="1">
    <source>
        <dbReference type="EMBL" id="WDF69475.1"/>
    </source>
</evidence>
<keyword evidence="2" id="KW-1185">Reference proteome</keyword>
<dbReference type="RefSeq" id="WP_274268190.1">
    <property type="nucleotide sequence ID" value="NZ_CP117880.1"/>
</dbReference>
<reference evidence="1 2" key="1">
    <citation type="submission" date="2023-02" db="EMBL/GenBank/DDBJ databases">
        <title>Genome sequence of Sphingobacterium sp. KACC 22765.</title>
        <authorList>
            <person name="Kim S."/>
            <person name="Heo J."/>
            <person name="Kwon S.-W."/>
        </authorList>
    </citation>
    <scope>NUCLEOTIDE SEQUENCE [LARGE SCALE GENOMIC DNA]</scope>
    <source>
        <strain evidence="1 2">KACC 22765</strain>
    </source>
</reference>
<dbReference type="Proteomes" id="UP001221558">
    <property type="component" value="Chromosome"/>
</dbReference>
<dbReference type="EMBL" id="CP117880">
    <property type="protein sequence ID" value="WDF69475.1"/>
    <property type="molecule type" value="Genomic_DNA"/>
</dbReference>
<protein>
    <recommendedName>
        <fullName evidence="3">YARHG domain-containing protein</fullName>
    </recommendedName>
</protein>
<proteinExistence type="predicted"/>